<comment type="caution">
    <text evidence="3">The sequence shown here is derived from an EMBL/GenBank/DDBJ whole genome shotgun (WGS) entry which is preliminary data.</text>
</comment>
<sequence length="141" mass="15325">MIGRIRPLPHPDPFVEATRGYITRVGDALQERGTPLSKVWLDPSHPRDATFVLGLQALVWNESEGFVLGEYISGEPGVRTVLRDPVRLGGGVLPDPRAVPALLEGGVAAGPPVPLRPFTAGHDGFEDRLARYSYGENRSFD</sequence>
<dbReference type="InterPro" id="IPR046259">
    <property type="entry name" value="DUF6292"/>
</dbReference>
<protein>
    <recommendedName>
        <fullName evidence="1">DUF6292 domain-containing protein</fullName>
    </recommendedName>
</protein>
<dbReference type="AlphaFoldDB" id="A0A7W7N0I5"/>
<dbReference type="Proteomes" id="UP001501427">
    <property type="component" value="Unassembled WGS sequence"/>
</dbReference>
<reference evidence="2 5" key="1">
    <citation type="journal article" date="2019" name="Int. J. Syst. Evol. Microbiol.">
        <title>The Global Catalogue of Microorganisms (GCM) 10K type strain sequencing project: providing services to taxonomists for standard genome sequencing and annotation.</title>
        <authorList>
            <consortium name="The Broad Institute Genomics Platform"/>
            <consortium name="The Broad Institute Genome Sequencing Center for Infectious Disease"/>
            <person name="Wu L."/>
            <person name="Ma J."/>
        </authorList>
    </citation>
    <scope>NUCLEOTIDE SEQUENCE [LARGE SCALE GENOMIC DNA]</scope>
    <source>
        <strain evidence="2 5">JCM 10667</strain>
    </source>
</reference>
<accession>A0A7W7N0I5</accession>
<evidence type="ECO:0000313" key="3">
    <source>
        <dbReference type="EMBL" id="MBB4776962.1"/>
    </source>
</evidence>
<evidence type="ECO:0000313" key="4">
    <source>
        <dbReference type="Proteomes" id="UP000549343"/>
    </source>
</evidence>
<evidence type="ECO:0000313" key="5">
    <source>
        <dbReference type="Proteomes" id="UP001501427"/>
    </source>
</evidence>
<reference evidence="3 4" key="2">
    <citation type="submission" date="2020-08" db="EMBL/GenBank/DDBJ databases">
        <title>Sequencing the genomes of 1000 actinobacteria strains.</title>
        <authorList>
            <person name="Klenk H.-P."/>
        </authorList>
    </citation>
    <scope>NUCLEOTIDE SEQUENCE [LARGE SCALE GENOMIC DNA]</scope>
    <source>
        <strain evidence="3 4">DSM 44772</strain>
    </source>
</reference>
<dbReference type="Pfam" id="PF19809">
    <property type="entry name" value="DUF6292"/>
    <property type="match status" value="1"/>
</dbReference>
<reference evidence="2" key="3">
    <citation type="submission" date="2023-12" db="EMBL/GenBank/DDBJ databases">
        <authorList>
            <person name="Sun Q."/>
            <person name="Inoue M."/>
        </authorList>
    </citation>
    <scope>NUCLEOTIDE SEQUENCE</scope>
    <source>
        <strain evidence="2">JCM 10667</strain>
    </source>
</reference>
<name>A0A7W7N0I5_9ACTN</name>
<organism evidence="3 4">
    <name type="scientific">Actinomadura livida</name>
    <dbReference type="NCBI Taxonomy" id="79909"/>
    <lineage>
        <taxon>Bacteria</taxon>
        <taxon>Bacillati</taxon>
        <taxon>Actinomycetota</taxon>
        <taxon>Actinomycetes</taxon>
        <taxon>Streptosporangiales</taxon>
        <taxon>Thermomonosporaceae</taxon>
        <taxon>Actinomadura</taxon>
    </lineage>
</organism>
<dbReference type="EMBL" id="BAAAHD010000043">
    <property type="protein sequence ID" value="GAA0576172.1"/>
    <property type="molecule type" value="Genomic_DNA"/>
</dbReference>
<evidence type="ECO:0000313" key="2">
    <source>
        <dbReference type="EMBL" id="GAA0576172.1"/>
    </source>
</evidence>
<dbReference type="Proteomes" id="UP000549343">
    <property type="component" value="Unassembled WGS sequence"/>
</dbReference>
<dbReference type="RefSeq" id="WP_184887129.1">
    <property type="nucleotide sequence ID" value="NZ_BAAAHD010000043.1"/>
</dbReference>
<keyword evidence="5" id="KW-1185">Reference proteome</keyword>
<evidence type="ECO:0000259" key="1">
    <source>
        <dbReference type="Pfam" id="PF19809"/>
    </source>
</evidence>
<proteinExistence type="predicted"/>
<dbReference type="EMBL" id="JACHMV010000001">
    <property type="protein sequence ID" value="MBB4776962.1"/>
    <property type="molecule type" value="Genomic_DNA"/>
</dbReference>
<feature type="domain" description="DUF6292" evidence="1">
    <location>
        <begin position="21"/>
        <end position="104"/>
    </location>
</feature>
<gene>
    <name evidence="3" type="ORF">F4557_005380</name>
    <name evidence="2" type="ORF">GCM10009546_43210</name>
</gene>